<dbReference type="EMBL" id="JACGWJ010000019">
    <property type="protein sequence ID" value="KAL0344486.1"/>
    <property type="molecule type" value="Genomic_DNA"/>
</dbReference>
<evidence type="ECO:0000313" key="9">
    <source>
        <dbReference type="EMBL" id="KAL0344486.1"/>
    </source>
</evidence>
<organism evidence="9">
    <name type="scientific">Sesamum radiatum</name>
    <name type="common">Black benniseed</name>
    <dbReference type="NCBI Taxonomy" id="300843"/>
    <lineage>
        <taxon>Eukaryota</taxon>
        <taxon>Viridiplantae</taxon>
        <taxon>Streptophyta</taxon>
        <taxon>Embryophyta</taxon>
        <taxon>Tracheophyta</taxon>
        <taxon>Spermatophyta</taxon>
        <taxon>Magnoliopsida</taxon>
        <taxon>eudicotyledons</taxon>
        <taxon>Gunneridae</taxon>
        <taxon>Pentapetalae</taxon>
        <taxon>asterids</taxon>
        <taxon>lamiids</taxon>
        <taxon>Lamiales</taxon>
        <taxon>Pedaliaceae</taxon>
        <taxon>Sesamum</taxon>
    </lineage>
</organism>
<dbReference type="GO" id="GO:0005315">
    <property type="term" value="F:phosphate transmembrane transporter activity"/>
    <property type="evidence" value="ECO:0007669"/>
    <property type="project" value="UniProtKB-ARBA"/>
</dbReference>
<comment type="subcellular location">
    <subcellularLocation>
        <location evidence="1">Membrane</location>
        <topology evidence="1">Multi-pass membrane protein</topology>
    </subcellularLocation>
</comment>
<dbReference type="InterPro" id="IPR036259">
    <property type="entry name" value="MFS_trans_sf"/>
</dbReference>
<dbReference type="InterPro" id="IPR050382">
    <property type="entry name" value="MFS_Na/Anion_cotransporter"/>
</dbReference>
<dbReference type="InterPro" id="IPR011701">
    <property type="entry name" value="MFS"/>
</dbReference>
<reference evidence="9" key="1">
    <citation type="submission" date="2020-06" db="EMBL/GenBank/DDBJ databases">
        <authorList>
            <person name="Li T."/>
            <person name="Hu X."/>
            <person name="Zhang T."/>
            <person name="Song X."/>
            <person name="Zhang H."/>
            <person name="Dai N."/>
            <person name="Sheng W."/>
            <person name="Hou X."/>
            <person name="Wei L."/>
        </authorList>
    </citation>
    <scope>NUCLEOTIDE SEQUENCE</scope>
    <source>
        <strain evidence="9">G02</strain>
        <tissue evidence="9">Leaf</tissue>
    </source>
</reference>
<dbReference type="PROSITE" id="PS50850">
    <property type="entry name" value="MFS"/>
    <property type="match status" value="1"/>
</dbReference>
<evidence type="ECO:0000256" key="4">
    <source>
        <dbReference type="ARBA" id="ARBA00023136"/>
    </source>
</evidence>
<dbReference type="Pfam" id="PF07690">
    <property type="entry name" value="MFS_1"/>
    <property type="match status" value="2"/>
</dbReference>
<dbReference type="GO" id="GO:0016020">
    <property type="term" value="C:membrane"/>
    <property type="evidence" value="ECO:0007669"/>
    <property type="project" value="UniProtKB-SubCell"/>
</dbReference>
<dbReference type="CDD" id="cd17380">
    <property type="entry name" value="MFS_SLC17A9_like"/>
    <property type="match status" value="1"/>
</dbReference>
<evidence type="ECO:0000256" key="7">
    <source>
        <dbReference type="SAM" id="Phobius"/>
    </source>
</evidence>
<keyword evidence="4 7" id="KW-0472">Membrane</keyword>
<evidence type="ECO:0000256" key="5">
    <source>
        <dbReference type="ARBA" id="ARBA00024362"/>
    </source>
</evidence>
<dbReference type="SUPFAM" id="SSF103473">
    <property type="entry name" value="MFS general substrate transporter"/>
    <property type="match status" value="1"/>
</dbReference>
<feature type="transmembrane region" description="Helical" evidence="7">
    <location>
        <begin position="478"/>
        <end position="502"/>
    </location>
</feature>
<evidence type="ECO:0000256" key="1">
    <source>
        <dbReference type="ARBA" id="ARBA00004141"/>
    </source>
</evidence>
<dbReference type="InterPro" id="IPR044777">
    <property type="entry name" value="SLC17A9-like"/>
</dbReference>
<comment type="caution">
    <text evidence="9">The sequence shown here is derived from an EMBL/GenBank/DDBJ whole genome shotgun (WGS) entry which is preliminary data.</text>
</comment>
<dbReference type="Gene3D" id="1.20.1250.20">
    <property type="entry name" value="MFS general substrate transporter like domains"/>
    <property type="match status" value="2"/>
</dbReference>
<feature type="transmembrane region" description="Helical" evidence="7">
    <location>
        <begin position="170"/>
        <end position="189"/>
    </location>
</feature>
<feature type="domain" description="Major facilitator superfamily (MFS) profile" evidence="8">
    <location>
        <begin position="104"/>
        <end position="533"/>
    </location>
</feature>
<accession>A0AAW2NPK0</accession>
<dbReference type="PANTHER" id="PTHR11662:SF399">
    <property type="entry name" value="FI19708P1-RELATED"/>
    <property type="match status" value="1"/>
</dbReference>
<reference evidence="9" key="2">
    <citation type="journal article" date="2024" name="Plant">
        <title>Genomic evolution and insights into agronomic trait innovations of Sesamum species.</title>
        <authorList>
            <person name="Miao H."/>
            <person name="Wang L."/>
            <person name="Qu L."/>
            <person name="Liu H."/>
            <person name="Sun Y."/>
            <person name="Le M."/>
            <person name="Wang Q."/>
            <person name="Wei S."/>
            <person name="Zheng Y."/>
            <person name="Lin W."/>
            <person name="Duan Y."/>
            <person name="Cao H."/>
            <person name="Xiong S."/>
            <person name="Wang X."/>
            <person name="Wei L."/>
            <person name="Li C."/>
            <person name="Ma Q."/>
            <person name="Ju M."/>
            <person name="Zhao R."/>
            <person name="Li G."/>
            <person name="Mu C."/>
            <person name="Tian Q."/>
            <person name="Mei H."/>
            <person name="Zhang T."/>
            <person name="Gao T."/>
            <person name="Zhang H."/>
        </authorList>
    </citation>
    <scope>NUCLEOTIDE SEQUENCE</scope>
    <source>
        <strain evidence="9">G02</strain>
    </source>
</reference>
<dbReference type="PANTHER" id="PTHR11662">
    <property type="entry name" value="SOLUTE CARRIER FAMILY 17"/>
    <property type="match status" value="1"/>
</dbReference>
<feature type="transmembrane region" description="Helical" evidence="7">
    <location>
        <begin position="348"/>
        <end position="368"/>
    </location>
</feature>
<proteinExistence type="inferred from homology"/>
<dbReference type="GO" id="GO:0009536">
    <property type="term" value="C:plastid"/>
    <property type="evidence" value="ECO:0007669"/>
    <property type="project" value="TreeGrafter"/>
</dbReference>
<dbReference type="InterPro" id="IPR020846">
    <property type="entry name" value="MFS_dom"/>
</dbReference>
<sequence length="536" mass="58146">MACITPTKLQLNSSNIPRRPTFHLGSISYGKSHSFFIPKLRKRLLNFPLAGGRNSGNREHWFVENEKKRRGGGGGVRCTAERIDRGLFVARRDGGVMAAERFKVVALVAAVMCLCNADRVVMSVAVVPLAAKHGWSSSFLGIVQSSFLWGYMCSSVIGGALVDKYGGKRVIAWGAALWSLATLLTPWAANHSTASLLAVRAFFGLAEGCLTRQRQRIIQFEVNTDYLMCNVGNAALVYVPPLRWFPISERATAVGISMGGFQLGNVVGLVSTPLAMSSFGISGPFILFTSLGFLWLMTWTNRVANDPQESNSISKAELRLIQAGKSDSHVIKSKLPSLALLFSKLPTWAIVFANITNNWGYFVLLSWMPVYFKTVFGVNLKQAAWFSAVPWGTMAISGYAAGAASDYLIKSGYSTTSARKIMQSIGFIGPGIALLCLNYAKTPSIAAVFITMALSLSSFSQAGFLLNMQDIAPQYAGFLHGISNSAGTLAAIVSTIGTGFFVQWLGSFQAFLTLTACLYFATTIFWNLYATGERVF</sequence>
<feature type="transmembrane region" description="Helical" evidence="7">
    <location>
        <begin position="446"/>
        <end position="466"/>
    </location>
</feature>
<evidence type="ECO:0000259" key="8">
    <source>
        <dbReference type="PROSITE" id="PS50850"/>
    </source>
</evidence>
<feature type="transmembrane region" description="Helical" evidence="7">
    <location>
        <begin position="274"/>
        <end position="296"/>
    </location>
</feature>
<comment type="similarity">
    <text evidence="6">Belongs to the major facilitator superfamily. Phosphate:H(+) symporter (TC 2.A.1.9) family.</text>
</comment>
<feature type="transmembrane region" description="Helical" evidence="7">
    <location>
        <begin position="508"/>
        <end position="529"/>
    </location>
</feature>
<evidence type="ECO:0000256" key="6">
    <source>
        <dbReference type="ARBA" id="ARBA00044504"/>
    </source>
</evidence>
<dbReference type="AlphaFoldDB" id="A0AAW2NPK0"/>
<keyword evidence="2 7" id="KW-0812">Transmembrane</keyword>
<feature type="transmembrane region" description="Helical" evidence="7">
    <location>
        <begin position="139"/>
        <end position="163"/>
    </location>
</feature>
<protein>
    <submittedName>
        <fullName evidence="9">Anion transporter 3, chloroplastic</fullName>
    </submittedName>
</protein>
<dbReference type="FunFam" id="1.20.1250.20:FF:000142">
    <property type="entry name" value="probable anion transporter 3, chloroplastic"/>
    <property type="match status" value="1"/>
</dbReference>
<feature type="transmembrane region" description="Helical" evidence="7">
    <location>
        <begin position="421"/>
        <end position="440"/>
    </location>
</feature>
<name>A0AAW2NPK0_SESRA</name>
<feature type="transmembrane region" description="Helical" evidence="7">
    <location>
        <begin position="104"/>
        <end position="127"/>
    </location>
</feature>
<comment type="similarity">
    <text evidence="5">Belongs to the major facilitator superfamily. Sodium/anion cotransporter (TC 2.A.1.14) family.</text>
</comment>
<evidence type="ECO:0000256" key="3">
    <source>
        <dbReference type="ARBA" id="ARBA00022989"/>
    </source>
</evidence>
<feature type="transmembrane region" description="Helical" evidence="7">
    <location>
        <begin position="388"/>
        <end position="409"/>
    </location>
</feature>
<keyword evidence="3 7" id="KW-1133">Transmembrane helix</keyword>
<gene>
    <name evidence="9" type="ORF">Sradi_4279900</name>
</gene>
<evidence type="ECO:0000256" key="2">
    <source>
        <dbReference type="ARBA" id="ARBA00022692"/>
    </source>
</evidence>